<dbReference type="InterPro" id="IPR019076">
    <property type="entry name" value="Spore_lipoprot_YhcN/YlaJ-like"/>
</dbReference>
<proteinExistence type="predicted"/>
<sequence length="196" mass="20790">MRKSMCLLLVLLLLTSCGIVSKETSPSPQDKPASQTAQNHQGNHGVQQLADDPNGTTLPETARADGQSLDGNNTSEVALKDHLEQLAKRVPGVKGAHCVVMGNTAIIGIDVNEALDRSRVGTIKYSVAEAVRKDPRKINALVTADMDLSGRLADMSRHVSNGNPVSGFAAEMADIIGRIMPQFPEDTQPQGNGNGQ</sequence>
<organism evidence="3 4">
    <name type="scientific">Paenibacillus albidus</name>
    <dbReference type="NCBI Taxonomy" id="2041023"/>
    <lineage>
        <taxon>Bacteria</taxon>
        <taxon>Bacillati</taxon>
        <taxon>Bacillota</taxon>
        <taxon>Bacilli</taxon>
        <taxon>Bacillales</taxon>
        <taxon>Paenibacillaceae</taxon>
        <taxon>Paenibacillus</taxon>
    </lineage>
</organism>
<name>A0A917C9T3_9BACL</name>
<evidence type="ECO:0008006" key="5">
    <source>
        <dbReference type="Google" id="ProtNLM"/>
    </source>
</evidence>
<feature type="compositionally biased region" description="Polar residues" evidence="1">
    <location>
        <begin position="22"/>
        <end position="46"/>
    </location>
</feature>
<keyword evidence="4" id="KW-1185">Reference proteome</keyword>
<evidence type="ECO:0000313" key="4">
    <source>
        <dbReference type="Proteomes" id="UP000637643"/>
    </source>
</evidence>
<reference evidence="3" key="2">
    <citation type="submission" date="2020-09" db="EMBL/GenBank/DDBJ databases">
        <authorList>
            <person name="Sun Q."/>
            <person name="Zhou Y."/>
        </authorList>
    </citation>
    <scope>NUCLEOTIDE SEQUENCE</scope>
    <source>
        <strain evidence="3">CGMCC 1.16134</strain>
    </source>
</reference>
<comment type="caution">
    <text evidence="3">The sequence shown here is derived from an EMBL/GenBank/DDBJ whole genome shotgun (WGS) entry which is preliminary data.</text>
</comment>
<dbReference type="PROSITE" id="PS51257">
    <property type="entry name" value="PROKAR_LIPOPROTEIN"/>
    <property type="match status" value="1"/>
</dbReference>
<dbReference type="EMBL" id="BMKR01000008">
    <property type="protein sequence ID" value="GGF78023.1"/>
    <property type="molecule type" value="Genomic_DNA"/>
</dbReference>
<evidence type="ECO:0000256" key="1">
    <source>
        <dbReference type="SAM" id="MobiDB-lite"/>
    </source>
</evidence>
<dbReference type="NCBIfam" id="TIGR02898">
    <property type="entry name" value="spore_YhcN_YlaJ"/>
    <property type="match status" value="1"/>
</dbReference>
<dbReference type="AlphaFoldDB" id="A0A917C9T3"/>
<feature type="region of interest" description="Disordered" evidence="1">
    <location>
        <begin position="22"/>
        <end position="73"/>
    </location>
</feature>
<dbReference type="Proteomes" id="UP000637643">
    <property type="component" value="Unassembled WGS sequence"/>
</dbReference>
<dbReference type="GO" id="GO:0030435">
    <property type="term" value="P:sporulation resulting in formation of a cellular spore"/>
    <property type="evidence" value="ECO:0007669"/>
    <property type="project" value="InterPro"/>
</dbReference>
<reference evidence="3" key="1">
    <citation type="journal article" date="2014" name="Int. J. Syst. Evol. Microbiol.">
        <title>Complete genome sequence of Corynebacterium casei LMG S-19264T (=DSM 44701T), isolated from a smear-ripened cheese.</title>
        <authorList>
            <consortium name="US DOE Joint Genome Institute (JGI-PGF)"/>
            <person name="Walter F."/>
            <person name="Albersmeier A."/>
            <person name="Kalinowski J."/>
            <person name="Ruckert C."/>
        </authorList>
    </citation>
    <scope>NUCLEOTIDE SEQUENCE</scope>
    <source>
        <strain evidence="3">CGMCC 1.16134</strain>
    </source>
</reference>
<keyword evidence="2" id="KW-0732">Signal</keyword>
<feature type="chain" id="PRO_5039543287" description="YhcN/YlaJ family sporulation lipoprotein" evidence="2">
    <location>
        <begin position="22"/>
        <end position="196"/>
    </location>
</feature>
<feature type="signal peptide" evidence="2">
    <location>
        <begin position="1"/>
        <end position="21"/>
    </location>
</feature>
<accession>A0A917C9T3</accession>
<dbReference type="RefSeq" id="WP_189025042.1">
    <property type="nucleotide sequence ID" value="NZ_BMKR01000008.1"/>
</dbReference>
<protein>
    <recommendedName>
        <fullName evidence="5">YhcN/YlaJ family sporulation lipoprotein</fullName>
    </recommendedName>
</protein>
<evidence type="ECO:0000256" key="2">
    <source>
        <dbReference type="SAM" id="SignalP"/>
    </source>
</evidence>
<dbReference type="InterPro" id="IPR014247">
    <property type="entry name" value="Spore_lipoprot_YhcN/YlaJ"/>
</dbReference>
<evidence type="ECO:0000313" key="3">
    <source>
        <dbReference type="EMBL" id="GGF78023.1"/>
    </source>
</evidence>
<dbReference type="Pfam" id="PF09580">
    <property type="entry name" value="Spore_YhcN_YlaJ"/>
    <property type="match status" value="1"/>
</dbReference>
<gene>
    <name evidence="3" type="ORF">GCM10010912_23800</name>
</gene>